<reference evidence="2 3" key="1">
    <citation type="submission" date="2012-02" db="EMBL/GenBank/DDBJ databases">
        <title>Improved High-Quality Draft sequence of Microvirga sp. WSM3557.</title>
        <authorList>
            <consortium name="US DOE Joint Genome Institute"/>
            <person name="Lucas S."/>
            <person name="Han J."/>
            <person name="Lapidus A."/>
            <person name="Cheng J.-F."/>
            <person name="Goodwin L."/>
            <person name="Pitluck S."/>
            <person name="Peters L."/>
            <person name="Zhang X."/>
            <person name="Detter J.C."/>
            <person name="Han C."/>
            <person name="Tapia R."/>
            <person name="Land M."/>
            <person name="Hauser L."/>
            <person name="Kyrpides N."/>
            <person name="Ivanova N."/>
            <person name="Pagani I."/>
            <person name="Brau L."/>
            <person name="Yates R."/>
            <person name="O'Hara G."/>
            <person name="Rui T."/>
            <person name="Howieson J."/>
            <person name="Reeve W."/>
            <person name="Woyke T."/>
        </authorList>
    </citation>
    <scope>NUCLEOTIDE SEQUENCE [LARGE SCALE GENOMIC DNA]</scope>
    <source>
        <strain evidence="2 3">WSM3557</strain>
    </source>
</reference>
<evidence type="ECO:0000313" key="3">
    <source>
        <dbReference type="Proteomes" id="UP000003947"/>
    </source>
</evidence>
<dbReference type="PANTHER" id="PTHR40082">
    <property type="entry name" value="BLR5956 PROTEIN"/>
    <property type="match status" value="1"/>
</dbReference>
<dbReference type="Pfam" id="PF02602">
    <property type="entry name" value="HEM4"/>
    <property type="match status" value="1"/>
</dbReference>
<sequence>MLERHGAIAVRCPLVSIHDAEVPAPVDAWIDRLVQGRHDVVLLYTGEGLSRLLGFARRRGVEADVIAALGRTCKVARGPKPAKVLRGIGLAPDVMAEEPTTAGLMTTLSGR</sequence>
<dbReference type="STRING" id="864069.MicloDRAFT_00013050"/>
<dbReference type="RefSeq" id="WP_009490125.1">
    <property type="nucleotide sequence ID" value="NZ_CP141050.1"/>
</dbReference>
<keyword evidence="3" id="KW-1185">Reference proteome</keyword>
<dbReference type="SUPFAM" id="SSF69618">
    <property type="entry name" value="HemD-like"/>
    <property type="match status" value="1"/>
</dbReference>
<dbReference type="InterPro" id="IPR039793">
    <property type="entry name" value="UROS/Hem4"/>
</dbReference>
<dbReference type="InterPro" id="IPR036108">
    <property type="entry name" value="4pyrrol_syn_uPrphyn_synt_sf"/>
</dbReference>
<evidence type="ECO:0000313" key="2">
    <source>
        <dbReference type="EMBL" id="EIM29984.1"/>
    </source>
</evidence>
<feature type="domain" description="Tetrapyrrole biosynthesis uroporphyrinogen III synthase" evidence="1">
    <location>
        <begin position="2"/>
        <end position="109"/>
    </location>
</feature>
<evidence type="ECO:0000259" key="1">
    <source>
        <dbReference type="Pfam" id="PF02602"/>
    </source>
</evidence>
<dbReference type="OrthoDB" id="5946419at2"/>
<dbReference type="eggNOG" id="COG1587">
    <property type="taxonomic scope" value="Bacteria"/>
</dbReference>
<organism evidence="2 3">
    <name type="scientific">Microvirga lotononidis</name>
    <dbReference type="NCBI Taxonomy" id="864069"/>
    <lineage>
        <taxon>Bacteria</taxon>
        <taxon>Pseudomonadati</taxon>
        <taxon>Pseudomonadota</taxon>
        <taxon>Alphaproteobacteria</taxon>
        <taxon>Hyphomicrobiales</taxon>
        <taxon>Methylobacteriaceae</taxon>
        <taxon>Microvirga</taxon>
    </lineage>
</organism>
<dbReference type="Gene3D" id="3.40.50.10090">
    <property type="match status" value="1"/>
</dbReference>
<dbReference type="GO" id="GO:0006780">
    <property type="term" value="P:uroporphyrinogen III biosynthetic process"/>
    <property type="evidence" value="ECO:0007669"/>
    <property type="project" value="InterPro"/>
</dbReference>
<dbReference type="EMBL" id="JH660640">
    <property type="protein sequence ID" value="EIM29984.1"/>
    <property type="molecule type" value="Genomic_DNA"/>
</dbReference>
<dbReference type="Proteomes" id="UP000003947">
    <property type="component" value="Unassembled WGS sequence"/>
</dbReference>
<dbReference type="PANTHER" id="PTHR40082:SF1">
    <property type="entry name" value="BLR5956 PROTEIN"/>
    <property type="match status" value="1"/>
</dbReference>
<name>I4Z192_9HYPH</name>
<accession>I4Z192</accession>
<proteinExistence type="predicted"/>
<protein>
    <submittedName>
        <fullName evidence="2">Uroporphyrinogen-III synthase HemD</fullName>
    </submittedName>
</protein>
<dbReference type="InterPro" id="IPR003754">
    <property type="entry name" value="4pyrrol_synth_uPrphyn_synth"/>
</dbReference>
<dbReference type="GO" id="GO:0004852">
    <property type="term" value="F:uroporphyrinogen-III synthase activity"/>
    <property type="evidence" value="ECO:0007669"/>
    <property type="project" value="InterPro"/>
</dbReference>
<dbReference type="AlphaFoldDB" id="I4Z192"/>
<dbReference type="HOGENOM" id="CLU_2155442_0_0_5"/>
<gene>
    <name evidence="2" type="ORF">MicloDRAFT_00013050</name>
</gene>